<sequence>MRLRTLATSAAVAASLILAPVANAQTLGDLDKLASQAIATADCRVLKTTLDTVGRATGNQLIGPETTRNQLARNLQALNGTPRLDMLGLAVIKYSGTAADRALTCNLVKPDPTVPGLAQLSSLLNDYAPALSS</sequence>
<name>A0A0F6QW80_9CORY</name>
<dbReference type="KEGG" id="ccj:UL81_04205"/>
<dbReference type="OrthoDB" id="4421148at2"/>
<dbReference type="Pfam" id="PF11565">
    <property type="entry name" value="PorB"/>
    <property type="match status" value="1"/>
</dbReference>
<dbReference type="Proteomes" id="UP000033566">
    <property type="component" value="Chromosome"/>
</dbReference>
<dbReference type="HOGENOM" id="CLU_149204_0_0_11"/>
<dbReference type="PATRIC" id="fig|161896.4.peg.826"/>
<reference evidence="1 2" key="1">
    <citation type="journal article" date="2015" name="Genome Announc.">
        <title>Complete Genome Sequence of Corynebacterium camporealensis DSM 44610, Isolated from the Milk of a Manchega Sheep with Subclinical Mastitis.</title>
        <authorList>
            <person name="Ruckert C."/>
            <person name="Albersmeier A."/>
            <person name="Winkler A."/>
            <person name="Tauch A."/>
        </authorList>
    </citation>
    <scope>NUCLEOTIDE SEQUENCE [LARGE SCALE GENOMIC DNA]</scope>
    <source>
        <strain evidence="1 2">DSM 44610</strain>
    </source>
</reference>
<protein>
    <submittedName>
        <fullName evidence="1">Alpha helical Porin B</fullName>
    </submittedName>
</protein>
<dbReference type="EMBL" id="CP011311">
    <property type="protein sequence ID" value="AKE38815.1"/>
    <property type="molecule type" value="Genomic_DNA"/>
</dbReference>
<dbReference type="RefSeq" id="WP_035105802.1">
    <property type="nucleotide sequence ID" value="NZ_CP011311.1"/>
</dbReference>
<evidence type="ECO:0000313" key="2">
    <source>
        <dbReference type="Proteomes" id="UP000033566"/>
    </source>
</evidence>
<accession>A0A0F6QW80</accession>
<dbReference type="STRING" id="161896.UL81_04205"/>
<keyword evidence="2" id="KW-1185">Reference proteome</keyword>
<organism evidence="1 2">
    <name type="scientific">Corynebacterium camporealensis</name>
    <dbReference type="NCBI Taxonomy" id="161896"/>
    <lineage>
        <taxon>Bacteria</taxon>
        <taxon>Bacillati</taxon>
        <taxon>Actinomycetota</taxon>
        <taxon>Actinomycetes</taxon>
        <taxon>Mycobacteriales</taxon>
        <taxon>Corynebacteriaceae</taxon>
        <taxon>Corynebacterium</taxon>
    </lineage>
</organism>
<dbReference type="InterPro" id="IPR021114">
    <property type="entry name" value="Porin_PorB/PorC"/>
</dbReference>
<proteinExistence type="predicted"/>
<dbReference type="AlphaFoldDB" id="A0A0F6QW80"/>
<gene>
    <name evidence="1" type="ORF">UL81_04205</name>
</gene>
<evidence type="ECO:0000313" key="1">
    <source>
        <dbReference type="EMBL" id="AKE38815.1"/>
    </source>
</evidence>